<dbReference type="VEuPathDB" id="FungiDB:MELLADRAFT_112808"/>
<keyword evidence="1" id="KW-0732">Signal</keyword>
<keyword evidence="3" id="KW-1185">Reference proteome</keyword>
<dbReference type="KEGG" id="mlr:MELLADRAFT_112808"/>
<protein>
    <recommendedName>
        <fullName evidence="4">Secreted protein</fullName>
    </recommendedName>
</protein>
<feature type="signal peptide" evidence="1">
    <location>
        <begin position="1"/>
        <end position="18"/>
    </location>
</feature>
<evidence type="ECO:0008006" key="4">
    <source>
        <dbReference type="Google" id="ProtNLM"/>
    </source>
</evidence>
<proteinExistence type="predicted"/>
<gene>
    <name evidence="2" type="ORF">MELLADRAFT_112808</name>
</gene>
<organism evidence="3">
    <name type="scientific">Melampsora larici-populina (strain 98AG31 / pathotype 3-4-7)</name>
    <name type="common">Poplar leaf rust fungus</name>
    <dbReference type="NCBI Taxonomy" id="747676"/>
    <lineage>
        <taxon>Eukaryota</taxon>
        <taxon>Fungi</taxon>
        <taxon>Dikarya</taxon>
        <taxon>Basidiomycota</taxon>
        <taxon>Pucciniomycotina</taxon>
        <taxon>Pucciniomycetes</taxon>
        <taxon>Pucciniales</taxon>
        <taxon>Melampsoraceae</taxon>
        <taxon>Melampsora</taxon>
    </lineage>
</organism>
<reference evidence="3" key="1">
    <citation type="journal article" date="2011" name="Proc. Natl. Acad. Sci. U.S.A.">
        <title>Obligate biotrophy features unraveled by the genomic analysis of rust fungi.</title>
        <authorList>
            <person name="Duplessis S."/>
            <person name="Cuomo C.A."/>
            <person name="Lin Y.-C."/>
            <person name="Aerts A."/>
            <person name="Tisserant E."/>
            <person name="Veneault-Fourrey C."/>
            <person name="Joly D.L."/>
            <person name="Hacquard S."/>
            <person name="Amselem J."/>
            <person name="Cantarel B.L."/>
            <person name="Chiu R."/>
            <person name="Coutinho P.M."/>
            <person name="Feau N."/>
            <person name="Field M."/>
            <person name="Frey P."/>
            <person name="Gelhaye E."/>
            <person name="Goldberg J."/>
            <person name="Grabherr M.G."/>
            <person name="Kodira C.D."/>
            <person name="Kohler A."/>
            <person name="Kuees U."/>
            <person name="Lindquist E.A."/>
            <person name="Lucas S.M."/>
            <person name="Mago R."/>
            <person name="Mauceli E."/>
            <person name="Morin E."/>
            <person name="Murat C."/>
            <person name="Pangilinan J.L."/>
            <person name="Park R."/>
            <person name="Pearson M."/>
            <person name="Quesneville H."/>
            <person name="Rouhier N."/>
            <person name="Sakthikumar S."/>
            <person name="Salamov A.A."/>
            <person name="Schmutz J."/>
            <person name="Selles B."/>
            <person name="Shapiro H."/>
            <person name="Tanguay P."/>
            <person name="Tuskan G.A."/>
            <person name="Henrissat B."/>
            <person name="Van de Peer Y."/>
            <person name="Rouze P."/>
            <person name="Ellis J.G."/>
            <person name="Dodds P.N."/>
            <person name="Schein J.E."/>
            <person name="Zhong S."/>
            <person name="Hamelin R.C."/>
            <person name="Grigoriev I.V."/>
            <person name="Szabo L.J."/>
            <person name="Martin F."/>
        </authorList>
    </citation>
    <scope>NUCLEOTIDE SEQUENCE [LARGE SCALE GENOMIC DNA]</scope>
    <source>
        <strain evidence="3">98AG31 / pathotype 3-4-7</strain>
    </source>
</reference>
<accession>F4S7P3</accession>
<dbReference type="HOGENOM" id="CLU_1806611_0_0_1"/>
<feature type="chain" id="PRO_5003321336" description="Secreted protein" evidence="1">
    <location>
        <begin position="19"/>
        <end position="143"/>
    </location>
</feature>
<name>F4S7P3_MELLP</name>
<dbReference type="RefSeq" id="XP_007417387.1">
    <property type="nucleotide sequence ID" value="XM_007417325.1"/>
</dbReference>
<evidence type="ECO:0000256" key="1">
    <source>
        <dbReference type="SAM" id="SignalP"/>
    </source>
</evidence>
<evidence type="ECO:0000313" key="3">
    <source>
        <dbReference type="Proteomes" id="UP000001072"/>
    </source>
</evidence>
<sequence>MNIVLLAWSICSIALISAYPTKDKHHSAEASLHRRNFDGNLMGLSPSNLKRNGISIGFLPALGESVAPNTPNEINAKLPAPMAIMGDYINLEYDGPNQSQIDSHLESIQSLDGNPVWQIALMPYQGLEMVTKEVVRSLHSNPL</sequence>
<dbReference type="Proteomes" id="UP000001072">
    <property type="component" value="Unassembled WGS sequence"/>
</dbReference>
<dbReference type="InParanoid" id="F4S7P3"/>
<evidence type="ECO:0000313" key="2">
    <source>
        <dbReference type="EMBL" id="EGF99357.1"/>
    </source>
</evidence>
<dbReference type="GeneID" id="18924799"/>
<dbReference type="AlphaFoldDB" id="F4S7P3"/>
<dbReference type="EMBL" id="GL883160">
    <property type="protein sequence ID" value="EGF99357.1"/>
    <property type="molecule type" value="Genomic_DNA"/>
</dbReference>